<reference evidence="2" key="2">
    <citation type="submission" date="2023-06" db="EMBL/GenBank/DDBJ databases">
        <authorList>
            <consortium name="Lawrence Berkeley National Laboratory"/>
            <person name="Haridas S."/>
            <person name="Hensen N."/>
            <person name="Bonometti L."/>
            <person name="Westerberg I."/>
            <person name="Brannstrom I.O."/>
            <person name="Guillou S."/>
            <person name="Cros-Aarteil S."/>
            <person name="Calhoun S."/>
            <person name="Kuo A."/>
            <person name="Mondo S."/>
            <person name="Pangilinan J."/>
            <person name="Riley R."/>
            <person name="LaButti K."/>
            <person name="Andreopoulos B."/>
            <person name="Lipzen A."/>
            <person name="Chen C."/>
            <person name="Yanf M."/>
            <person name="Daum C."/>
            <person name="Ng V."/>
            <person name="Clum A."/>
            <person name="Steindorff A."/>
            <person name="Ohm R."/>
            <person name="Martin F."/>
            <person name="Silar P."/>
            <person name="Natvig D."/>
            <person name="Lalanne C."/>
            <person name="Gautier V."/>
            <person name="Ament-velasquez S.L."/>
            <person name="Kruys A."/>
            <person name="Hutchinson M.I."/>
            <person name="Powell A.J."/>
            <person name="Barry K."/>
            <person name="Miller A.N."/>
            <person name="Grigoriev I.V."/>
            <person name="Debuchy R."/>
            <person name="Gladieux P."/>
            <person name="Thoren M.H."/>
            <person name="Johannesson H."/>
        </authorList>
    </citation>
    <scope>NUCLEOTIDE SEQUENCE</scope>
    <source>
        <strain evidence="2">CBS 232.78</strain>
    </source>
</reference>
<dbReference type="SUPFAM" id="SSF52540">
    <property type="entry name" value="P-loop containing nucleoside triphosphate hydrolases"/>
    <property type="match status" value="1"/>
</dbReference>
<sequence>MQMKPGRALSSRWLRRVFSLERNGSISELPLYLCPAFRSPSAQQSLRCQFGKNAPSFQTRRLHSQAAYTARDTAESYQLITRHALKTLPAQCSGCGGLTQTAVPDQPGYFDMSRKVVQQYLGPATEQEEGPRKYGQVVEQALQGVDMEEMERLGVDLKALLPDPDRVASRSESRRAAAPTQPPLCDRCHHLVHHHTGNPIYHPSIEALRDTIDESPYKYNHIYHVLDAADFPMSLLPRLNYLVDLTTIRSKNRRAAEYKFHRGRTTEISFIISRSDLLAPKKEQVDAMMTYLRETLRASLGRIGKNLRLGNVRCISAKRNWWTKELKDEIWERGGAGWMVGKVNVGKSQLFQAVFPKGRSDWKPPKDKITIPVFAKPSSFSGPESDAFAKLLPKPVRRVDEDEALLPPAQPETDYPAMPVVSSLPGTTASPIRMRFGGGKGELIDLPGLSRGELEDFVQEDKRSSLIMKSRVTPEQQILKPGRSLLIGGFIRITPQTPDLVFLTYAFTPLEAHVSATPKAILVQEQSEEAPKVENIALPGVGEKIKLAGSFKMRYDVTKARAGPITRRNAANIPVERLPYRIFSIDILIEGCGWVEIVAQVRTKQLYEPPSSSTPPAPTASKKPSLNKEAEWDIYRLETLDLSEPEPEAAKAEEAPHKFKDMEGEGEENQAEDAGLEELNYPVVDVYSPEGRFVAARPPMNAWLMNQPKNAHLKSRPRKSMKGVKKMDKVARRVREAGSANF</sequence>
<accession>A0AAE0NT21</accession>
<dbReference type="Gene3D" id="3.40.50.300">
    <property type="entry name" value="P-loop containing nucleotide triphosphate hydrolases"/>
    <property type="match status" value="1"/>
</dbReference>
<comment type="caution">
    <text evidence="2">The sequence shown here is derived from an EMBL/GenBank/DDBJ whole genome shotgun (WGS) entry which is preliminary data.</text>
</comment>
<feature type="region of interest" description="Disordered" evidence="1">
    <location>
        <begin position="607"/>
        <end position="628"/>
    </location>
</feature>
<feature type="region of interest" description="Disordered" evidence="1">
    <location>
        <begin position="707"/>
        <end position="728"/>
    </location>
</feature>
<dbReference type="AlphaFoldDB" id="A0AAE0NT21"/>
<dbReference type="PANTHER" id="PTHR46434:SF1">
    <property type="entry name" value="GENETIC INTERACTOR OF PROHIBITINS 3, MITOCHONDRIAL"/>
    <property type="match status" value="1"/>
</dbReference>
<feature type="region of interest" description="Disordered" evidence="1">
    <location>
        <begin position="643"/>
        <end position="668"/>
    </location>
</feature>
<keyword evidence="3" id="KW-1185">Reference proteome</keyword>
<dbReference type="GO" id="GO:0005739">
    <property type="term" value="C:mitochondrion"/>
    <property type="evidence" value="ECO:0007669"/>
    <property type="project" value="TreeGrafter"/>
</dbReference>
<dbReference type="Proteomes" id="UP001285441">
    <property type="component" value="Unassembled WGS sequence"/>
</dbReference>
<evidence type="ECO:0000313" key="2">
    <source>
        <dbReference type="EMBL" id="KAK3386955.1"/>
    </source>
</evidence>
<reference evidence="2" key="1">
    <citation type="journal article" date="2023" name="Mol. Phylogenet. Evol.">
        <title>Genome-scale phylogeny and comparative genomics of the fungal order Sordariales.</title>
        <authorList>
            <person name="Hensen N."/>
            <person name="Bonometti L."/>
            <person name="Westerberg I."/>
            <person name="Brannstrom I.O."/>
            <person name="Guillou S."/>
            <person name="Cros-Aarteil S."/>
            <person name="Calhoun S."/>
            <person name="Haridas S."/>
            <person name="Kuo A."/>
            <person name="Mondo S."/>
            <person name="Pangilinan J."/>
            <person name="Riley R."/>
            <person name="LaButti K."/>
            <person name="Andreopoulos B."/>
            <person name="Lipzen A."/>
            <person name="Chen C."/>
            <person name="Yan M."/>
            <person name="Daum C."/>
            <person name="Ng V."/>
            <person name="Clum A."/>
            <person name="Steindorff A."/>
            <person name="Ohm R.A."/>
            <person name="Martin F."/>
            <person name="Silar P."/>
            <person name="Natvig D.O."/>
            <person name="Lalanne C."/>
            <person name="Gautier V."/>
            <person name="Ament-Velasquez S.L."/>
            <person name="Kruys A."/>
            <person name="Hutchinson M.I."/>
            <person name="Powell A.J."/>
            <person name="Barry K."/>
            <person name="Miller A.N."/>
            <person name="Grigoriev I.V."/>
            <person name="Debuchy R."/>
            <person name="Gladieux P."/>
            <person name="Hiltunen Thoren M."/>
            <person name="Johannesson H."/>
        </authorList>
    </citation>
    <scope>NUCLEOTIDE SEQUENCE</scope>
    <source>
        <strain evidence="2">CBS 232.78</strain>
    </source>
</reference>
<feature type="compositionally biased region" description="Basic and acidic residues" evidence="1">
    <location>
        <begin position="648"/>
        <end position="663"/>
    </location>
</feature>
<evidence type="ECO:0000313" key="3">
    <source>
        <dbReference type="Proteomes" id="UP001285441"/>
    </source>
</evidence>
<dbReference type="InterPro" id="IPR027417">
    <property type="entry name" value="P-loop_NTPase"/>
</dbReference>
<proteinExistence type="predicted"/>
<evidence type="ECO:0000256" key="1">
    <source>
        <dbReference type="SAM" id="MobiDB-lite"/>
    </source>
</evidence>
<name>A0AAE0NT21_9PEZI</name>
<dbReference type="InterPro" id="IPR050896">
    <property type="entry name" value="Mito_lipid_metab_GTPase"/>
</dbReference>
<feature type="compositionally biased region" description="Basic residues" evidence="1">
    <location>
        <begin position="711"/>
        <end position="724"/>
    </location>
</feature>
<evidence type="ECO:0008006" key="4">
    <source>
        <dbReference type="Google" id="ProtNLM"/>
    </source>
</evidence>
<dbReference type="EMBL" id="JAULSW010000003">
    <property type="protein sequence ID" value="KAK3386955.1"/>
    <property type="molecule type" value="Genomic_DNA"/>
</dbReference>
<protein>
    <recommendedName>
        <fullName evidence="4">Genetic interactor of prohibitins 3, mitochondrial</fullName>
    </recommendedName>
</protein>
<organism evidence="2 3">
    <name type="scientific">Podospora didyma</name>
    <dbReference type="NCBI Taxonomy" id="330526"/>
    <lineage>
        <taxon>Eukaryota</taxon>
        <taxon>Fungi</taxon>
        <taxon>Dikarya</taxon>
        <taxon>Ascomycota</taxon>
        <taxon>Pezizomycotina</taxon>
        <taxon>Sordariomycetes</taxon>
        <taxon>Sordariomycetidae</taxon>
        <taxon>Sordariales</taxon>
        <taxon>Podosporaceae</taxon>
        <taxon>Podospora</taxon>
    </lineage>
</organism>
<dbReference type="PANTHER" id="PTHR46434">
    <property type="entry name" value="GENETIC INTERACTOR OF PROHIBITINS 3, MITOCHONDRIAL"/>
    <property type="match status" value="1"/>
</dbReference>
<gene>
    <name evidence="2" type="ORF">B0H63DRAFT_468730</name>
</gene>